<protein>
    <submittedName>
        <fullName evidence="1">Uncharacterized protein</fullName>
    </submittedName>
</protein>
<organism evidence="1">
    <name type="scientific">Pithovirus LCPAC102</name>
    <dbReference type="NCBI Taxonomy" id="2506587"/>
    <lineage>
        <taxon>Viruses</taxon>
        <taxon>Pithoviruses</taxon>
    </lineage>
</organism>
<proteinExistence type="predicted"/>
<name>A0A4D5XFF8_9VIRU</name>
<accession>A0A4D5XFF8</accession>
<sequence>MEHKYPFYIIKLDRAVDEIKKILETEYKEYIDSSNNEIILKPISLVKCIWSFSKKKESNLSLCVFDPIIYDFIKYEYDIERYKISEYSLPKYNETSDLFIKLPDNLSLTYCQDLISSKMKILCDYEIWNKNEYVITYPNKSREFNKHNNKAFIVFDINNNKEDGINKIILTMIFIKGMKWELTELNQQQNILCFWAKKQIRTKKYVVRTNKEKISNYKEHIVTNDTKNNTLNLPVIKLKNTKKYSVENNAWKTPLQSVLSKKNKK</sequence>
<reference evidence="1" key="1">
    <citation type="journal article" date="2019" name="MBio">
        <title>Virus Genomes from Deep Sea Sediments Expand the Ocean Megavirome and Support Independent Origins of Viral Gigantism.</title>
        <authorList>
            <person name="Backstrom D."/>
            <person name="Yutin N."/>
            <person name="Jorgensen S.L."/>
            <person name="Dharamshi J."/>
            <person name="Homa F."/>
            <person name="Zaremba-Niedwiedzka K."/>
            <person name="Spang A."/>
            <person name="Wolf Y.I."/>
            <person name="Koonin E.V."/>
            <person name="Ettema T.J."/>
        </authorList>
    </citation>
    <scope>NUCLEOTIDE SEQUENCE</scope>
</reference>
<evidence type="ECO:0000313" key="1">
    <source>
        <dbReference type="EMBL" id="QBK90248.1"/>
    </source>
</evidence>
<gene>
    <name evidence="1" type="ORF">LCPAC102_01610</name>
</gene>
<dbReference type="EMBL" id="MK500470">
    <property type="protein sequence ID" value="QBK90248.1"/>
    <property type="molecule type" value="Genomic_DNA"/>
</dbReference>